<dbReference type="EMBL" id="CABWMC010000023">
    <property type="protein sequence ID" value="VXC35959.1"/>
    <property type="molecule type" value="Genomic_DNA"/>
</dbReference>
<evidence type="ECO:0000313" key="1">
    <source>
        <dbReference type="EMBL" id="VXC35959.1"/>
    </source>
</evidence>
<accession>A0A653Y0V9</accession>
<proteinExistence type="predicted"/>
<name>A0A653Y0V9_BACMY</name>
<organism evidence="1 2">
    <name type="scientific">Bacillus mycoides</name>
    <dbReference type="NCBI Taxonomy" id="1405"/>
    <lineage>
        <taxon>Bacteria</taxon>
        <taxon>Bacillati</taxon>
        <taxon>Bacillota</taxon>
        <taxon>Bacilli</taxon>
        <taxon>Bacillales</taxon>
        <taxon>Bacillaceae</taxon>
        <taxon>Bacillus</taxon>
        <taxon>Bacillus cereus group</taxon>
    </lineage>
</organism>
<gene>
    <name evidence="1" type="ORF">BACI71_30678</name>
</gene>
<protein>
    <submittedName>
        <fullName evidence="1">Uncharacterized protein</fullName>
    </submittedName>
</protein>
<sequence length="41" mass="4640">MINIEGGTSRFLPTSYIFDLKYMGNGTESEFDMLLTSSLIF</sequence>
<dbReference type="Proteomes" id="UP000437562">
    <property type="component" value="Unassembled WGS sequence"/>
</dbReference>
<reference evidence="1 2" key="1">
    <citation type="submission" date="2019-10" db="EMBL/GenBank/DDBJ databases">
        <authorList>
            <person name="Karimi E."/>
        </authorList>
    </citation>
    <scope>NUCLEOTIDE SEQUENCE [LARGE SCALE GENOMIC DNA]</scope>
    <source>
        <strain evidence="1">Bacillus sp. 71</strain>
    </source>
</reference>
<dbReference type="AlphaFoldDB" id="A0A653Y0V9"/>
<evidence type="ECO:0000313" key="2">
    <source>
        <dbReference type="Proteomes" id="UP000437562"/>
    </source>
</evidence>